<keyword evidence="1" id="KW-0472">Membrane</keyword>
<gene>
    <name evidence="3" type="ORF">DFR37_102110</name>
</gene>
<reference evidence="3 4" key="1">
    <citation type="submission" date="2018-06" db="EMBL/GenBank/DDBJ databases">
        <title>Genomic Encyclopedia of Type Strains, Phase IV (KMG-IV): sequencing the most valuable type-strain genomes for metagenomic binning, comparative biology and taxonomic classification.</title>
        <authorList>
            <person name="Goeker M."/>
        </authorList>
    </citation>
    <scope>NUCLEOTIDE SEQUENCE [LARGE SCALE GENOMIC DNA]</scope>
    <source>
        <strain evidence="3 4">DSM 25520</strain>
    </source>
</reference>
<dbReference type="InterPro" id="IPR051599">
    <property type="entry name" value="Cell_Envelope_Assoc"/>
</dbReference>
<name>A0A366HHW8_9BURK</name>
<dbReference type="InterPro" id="IPR003848">
    <property type="entry name" value="DUF218"/>
</dbReference>
<dbReference type="PANTHER" id="PTHR30336">
    <property type="entry name" value="INNER MEMBRANE PROTEIN, PROBABLE PERMEASE"/>
    <property type="match status" value="1"/>
</dbReference>
<dbReference type="CDD" id="cd06259">
    <property type="entry name" value="YdcF-like"/>
    <property type="match status" value="1"/>
</dbReference>
<keyword evidence="4" id="KW-1185">Reference proteome</keyword>
<dbReference type="Proteomes" id="UP000253628">
    <property type="component" value="Unassembled WGS sequence"/>
</dbReference>
<dbReference type="GO" id="GO:0000270">
    <property type="term" value="P:peptidoglycan metabolic process"/>
    <property type="evidence" value="ECO:0007669"/>
    <property type="project" value="TreeGrafter"/>
</dbReference>
<dbReference type="EMBL" id="QNRQ01000002">
    <property type="protein sequence ID" value="RBP41731.1"/>
    <property type="molecule type" value="Genomic_DNA"/>
</dbReference>
<dbReference type="RefSeq" id="WP_170139824.1">
    <property type="nucleotide sequence ID" value="NZ_JACCEU010000002.1"/>
</dbReference>
<feature type="domain" description="DUF218" evidence="2">
    <location>
        <begin position="80"/>
        <end position="241"/>
    </location>
</feature>
<evidence type="ECO:0000256" key="1">
    <source>
        <dbReference type="SAM" id="Phobius"/>
    </source>
</evidence>
<evidence type="ECO:0000313" key="4">
    <source>
        <dbReference type="Proteomes" id="UP000253628"/>
    </source>
</evidence>
<evidence type="ECO:0000313" key="3">
    <source>
        <dbReference type="EMBL" id="RBP41731.1"/>
    </source>
</evidence>
<dbReference type="GO" id="GO:0043164">
    <property type="term" value="P:Gram-negative-bacterium-type cell wall biogenesis"/>
    <property type="evidence" value="ECO:0007669"/>
    <property type="project" value="TreeGrafter"/>
</dbReference>
<comment type="caution">
    <text evidence="3">The sequence shown here is derived from an EMBL/GenBank/DDBJ whole genome shotgun (WGS) entry which is preliminary data.</text>
</comment>
<dbReference type="Gene3D" id="3.40.50.620">
    <property type="entry name" value="HUPs"/>
    <property type="match status" value="1"/>
</dbReference>
<dbReference type="InterPro" id="IPR014729">
    <property type="entry name" value="Rossmann-like_a/b/a_fold"/>
</dbReference>
<dbReference type="PANTHER" id="PTHR30336:SF4">
    <property type="entry name" value="ENVELOPE BIOGENESIS FACTOR ELYC"/>
    <property type="match status" value="1"/>
</dbReference>
<sequence length="252" mass="27494">MTSTLNTIISQFVLLPTSLLIVLLIGCILLYKRCSRSALLLLFIGLGGLTVLSMPFTAQHLVQSLGVVPAATPASLAKAQAIVVLGGGIKRDQPEYAADVLNTTSLERVRYAAFLYDEYELPILVTGGNPGGGEAEGWVMKRTLEGLFNVPVRWMETKSMDTDENARFSWDILSKQGITVIALVTHATHMPRAQRAFQQAGFTVVPAATGFPDLPVAGVMNFIPQANSLGLSNLALREWVGRLWYWVRGHIR</sequence>
<dbReference type="Pfam" id="PF02698">
    <property type="entry name" value="DUF218"/>
    <property type="match status" value="1"/>
</dbReference>
<keyword evidence="1" id="KW-1133">Transmembrane helix</keyword>
<feature type="transmembrane region" description="Helical" evidence="1">
    <location>
        <begin position="12"/>
        <end position="31"/>
    </location>
</feature>
<dbReference type="AlphaFoldDB" id="A0A366HHW8"/>
<organism evidence="3 4">
    <name type="scientific">Eoetvoesiella caeni</name>
    <dbReference type="NCBI Taxonomy" id="645616"/>
    <lineage>
        <taxon>Bacteria</taxon>
        <taxon>Pseudomonadati</taxon>
        <taxon>Pseudomonadota</taxon>
        <taxon>Betaproteobacteria</taxon>
        <taxon>Burkholderiales</taxon>
        <taxon>Alcaligenaceae</taxon>
        <taxon>Eoetvoesiella</taxon>
    </lineage>
</organism>
<proteinExistence type="predicted"/>
<dbReference type="GO" id="GO:0005886">
    <property type="term" value="C:plasma membrane"/>
    <property type="evidence" value="ECO:0007669"/>
    <property type="project" value="TreeGrafter"/>
</dbReference>
<feature type="transmembrane region" description="Helical" evidence="1">
    <location>
        <begin position="38"/>
        <end position="56"/>
    </location>
</feature>
<evidence type="ECO:0000259" key="2">
    <source>
        <dbReference type="Pfam" id="PF02698"/>
    </source>
</evidence>
<accession>A0A366HHW8</accession>
<protein>
    <submittedName>
        <fullName evidence="3">Uncharacterized SAM-binding protein YcdF (DUF218 family)</fullName>
    </submittedName>
</protein>
<keyword evidence="1" id="KW-0812">Transmembrane</keyword>